<accession>A0A819HCU4</accession>
<organism evidence="1 2">
    <name type="scientific">Adineta steineri</name>
    <dbReference type="NCBI Taxonomy" id="433720"/>
    <lineage>
        <taxon>Eukaryota</taxon>
        <taxon>Metazoa</taxon>
        <taxon>Spiralia</taxon>
        <taxon>Gnathifera</taxon>
        <taxon>Rotifera</taxon>
        <taxon>Eurotatoria</taxon>
        <taxon>Bdelloidea</taxon>
        <taxon>Adinetida</taxon>
        <taxon>Adinetidae</taxon>
        <taxon>Adineta</taxon>
    </lineage>
</organism>
<reference evidence="1" key="1">
    <citation type="submission" date="2021-02" db="EMBL/GenBank/DDBJ databases">
        <authorList>
            <person name="Nowell W R."/>
        </authorList>
    </citation>
    <scope>NUCLEOTIDE SEQUENCE</scope>
</reference>
<dbReference type="AlphaFoldDB" id="A0A819HCU4"/>
<gene>
    <name evidence="1" type="ORF">KXQ929_LOCUS22556</name>
</gene>
<sequence>IYSIGGNPLLRDINDASPFERLCGMESNDPIVYTFFRDYLLFNYSDQVQIELNAGLQNALFNWCLPVTSDLLEYGVILDALKIKDSLENVFSQIAATFFKERRSIAYIDPFTLCLIQILLHHIPSLSFHYGYLTRESINDIRTKHFSKILTIPIQNPLTLQATLQKLFDTLNQYIDELEIKYQQNPVSLALLSTRKIRQSMIQVNQRNTEQLHLNTHLKNTLLTSK</sequence>
<dbReference type="EMBL" id="CAJOBB010001731">
    <property type="protein sequence ID" value="CAF3896144.1"/>
    <property type="molecule type" value="Genomic_DNA"/>
</dbReference>
<name>A0A819HCU4_9BILA</name>
<evidence type="ECO:0000313" key="1">
    <source>
        <dbReference type="EMBL" id="CAF3896144.1"/>
    </source>
</evidence>
<evidence type="ECO:0000313" key="2">
    <source>
        <dbReference type="Proteomes" id="UP000663868"/>
    </source>
</evidence>
<protein>
    <submittedName>
        <fullName evidence="1">Uncharacterized protein</fullName>
    </submittedName>
</protein>
<feature type="non-terminal residue" evidence="1">
    <location>
        <position position="1"/>
    </location>
</feature>
<dbReference type="Proteomes" id="UP000663868">
    <property type="component" value="Unassembled WGS sequence"/>
</dbReference>
<comment type="caution">
    <text evidence="1">The sequence shown here is derived from an EMBL/GenBank/DDBJ whole genome shotgun (WGS) entry which is preliminary data.</text>
</comment>
<proteinExistence type="predicted"/>